<dbReference type="Proteomes" id="UP000306037">
    <property type="component" value="Unassembled WGS sequence"/>
</dbReference>
<evidence type="ECO:0000313" key="3">
    <source>
        <dbReference type="Proteomes" id="UP000306037"/>
    </source>
</evidence>
<dbReference type="InterPro" id="IPR001242">
    <property type="entry name" value="Condensation_dom"/>
</dbReference>
<gene>
    <name evidence="2" type="ORF">FC694_08045</name>
</gene>
<proteinExistence type="predicted"/>
<dbReference type="RefSeq" id="WP_241675895.1">
    <property type="nucleotide sequence ID" value="NZ_SZOM01000054.1"/>
</dbReference>
<dbReference type="GO" id="GO:0003824">
    <property type="term" value="F:catalytic activity"/>
    <property type="evidence" value="ECO:0007669"/>
    <property type="project" value="InterPro"/>
</dbReference>
<feature type="domain" description="Condensation" evidence="1">
    <location>
        <begin position="1"/>
        <end position="145"/>
    </location>
</feature>
<dbReference type="SUPFAM" id="SSF52777">
    <property type="entry name" value="CoA-dependent acyltransferases"/>
    <property type="match status" value="1"/>
</dbReference>
<reference evidence="2 3" key="1">
    <citation type="journal article" date="2019" name="Environ. Microbiol.">
        <title>An active ?-lactamase is a part of an orchestrated cell wall stress resistance network of Bacillus subtilis and related rhizosphere species.</title>
        <authorList>
            <person name="Bucher T."/>
            <person name="Keren-Paz A."/>
            <person name="Hausser J."/>
            <person name="Olender T."/>
            <person name="Cytryn E."/>
            <person name="Kolodkin-Gal I."/>
        </authorList>
    </citation>
    <scope>NUCLEOTIDE SEQUENCE [LARGE SCALE GENOMIC DNA]</scope>
    <source>
        <strain evidence="2 3">I71</strain>
    </source>
</reference>
<dbReference type="Gene3D" id="3.30.559.30">
    <property type="entry name" value="Nonribosomal peptide synthetase, condensation domain"/>
    <property type="match status" value="1"/>
</dbReference>
<dbReference type="PANTHER" id="PTHR45398:SF1">
    <property type="entry name" value="ENZYME, PUTATIVE (JCVI)-RELATED"/>
    <property type="match status" value="1"/>
</dbReference>
<name>A0A4U2N3S1_9BACI</name>
<organism evidence="2 3">
    <name type="scientific">Bacillus wiedmannii</name>
    <dbReference type="NCBI Taxonomy" id="1890302"/>
    <lineage>
        <taxon>Bacteria</taxon>
        <taxon>Bacillati</taxon>
        <taxon>Bacillota</taxon>
        <taxon>Bacilli</taxon>
        <taxon>Bacillales</taxon>
        <taxon>Bacillaceae</taxon>
        <taxon>Bacillus</taxon>
        <taxon>Bacillus cereus group</taxon>
    </lineage>
</organism>
<dbReference type="Pfam" id="PF00668">
    <property type="entry name" value="Condensation"/>
    <property type="match status" value="1"/>
</dbReference>
<evidence type="ECO:0000313" key="2">
    <source>
        <dbReference type="EMBL" id="TKH17658.1"/>
    </source>
</evidence>
<accession>A0A4U2N3S1</accession>
<dbReference type="AlphaFoldDB" id="A0A4U2N3S1"/>
<comment type="caution">
    <text evidence="2">The sequence shown here is derived from an EMBL/GenBank/DDBJ whole genome shotgun (WGS) entry which is preliminary data.</text>
</comment>
<dbReference type="NCBIfam" id="TIGR01720">
    <property type="entry name" value="NRPS-para261"/>
    <property type="match status" value="1"/>
</dbReference>
<feature type="non-terminal residue" evidence="2">
    <location>
        <position position="1"/>
    </location>
</feature>
<evidence type="ECO:0000259" key="1">
    <source>
        <dbReference type="Pfam" id="PF00668"/>
    </source>
</evidence>
<dbReference type="EMBL" id="SZOM01000054">
    <property type="protein sequence ID" value="TKH17658.1"/>
    <property type="molecule type" value="Genomic_DNA"/>
</dbReference>
<protein>
    <submittedName>
        <fullName evidence="2">Non-ribosomal peptide synthetase</fullName>
    </submittedName>
</protein>
<sequence length="175" mass="20181">TSIYPVHLNFQGTQTPIEGLKAVKEQLRRIPNRGVDYGILRYLNKGLIPVYQQKPSISFNYLGQFDQVFSMESLFMQETGFTFLDHAPDSKPSHLIDVIGMVKDEKLHFVWMYSREQFSKLKIQLIADGMLRHLRQLINKPTTESAFTVSDFADAEDLTEESLSKVLLKLTKKRV</sequence>
<dbReference type="PANTHER" id="PTHR45398">
    <property type="match status" value="1"/>
</dbReference>
<dbReference type="InterPro" id="IPR010060">
    <property type="entry name" value="NRPS_synth"/>
</dbReference>